<dbReference type="Pfam" id="PF05437">
    <property type="entry name" value="AzlD"/>
    <property type="match status" value="1"/>
</dbReference>
<keyword evidence="1" id="KW-0472">Membrane</keyword>
<keyword evidence="3" id="KW-1185">Reference proteome</keyword>
<dbReference type="OrthoDB" id="7870017at2"/>
<dbReference type="EMBL" id="APJX01000001">
    <property type="protein sequence ID" value="EMS80903.1"/>
    <property type="molecule type" value="Genomic_DNA"/>
</dbReference>
<feature type="transmembrane region" description="Helical" evidence="1">
    <location>
        <begin position="79"/>
        <end position="102"/>
    </location>
</feature>
<protein>
    <submittedName>
        <fullName evidence="2">Branched-chain amino acid transport protein, AzlD-like protein</fullName>
    </submittedName>
</protein>
<keyword evidence="1" id="KW-1133">Transmembrane helix</keyword>
<dbReference type="AlphaFoldDB" id="S0G0J0"/>
<evidence type="ECO:0000313" key="3">
    <source>
        <dbReference type="Proteomes" id="UP000014216"/>
    </source>
</evidence>
<sequence length="103" mass="10714">MNDTLIPLILGMAAVTYIPRLLPFLLLNRLRIPHKVNAFLKAIPVAAIGALIVPGVLTATPDMPAAALAGMGFTLIYGMFRGGIIVPVLGAVGISWLILALAG</sequence>
<gene>
    <name evidence="2" type="ORF">Dpo_1c00330</name>
</gene>
<reference evidence="2 3" key="1">
    <citation type="journal article" date="2013" name="Genome Announc.">
        <title>Draft Genome Sequence of Desulfotignum phosphitoxidans DSM 13687 Strain FiPS-3.</title>
        <authorList>
            <person name="Poehlein A."/>
            <person name="Daniel R."/>
            <person name="Simeonova D.D."/>
        </authorList>
    </citation>
    <scope>NUCLEOTIDE SEQUENCE [LARGE SCALE GENOMIC DNA]</scope>
    <source>
        <strain evidence="2 3">DSM 13687</strain>
    </source>
</reference>
<feature type="transmembrane region" description="Helical" evidence="1">
    <location>
        <begin position="6"/>
        <end position="27"/>
    </location>
</feature>
<comment type="caution">
    <text evidence="2">The sequence shown here is derived from an EMBL/GenBank/DDBJ whole genome shotgun (WGS) entry which is preliminary data.</text>
</comment>
<accession>S0G0J0</accession>
<dbReference type="RefSeq" id="WP_006963458.1">
    <property type="nucleotide sequence ID" value="NZ_APJX01000001.1"/>
</dbReference>
<dbReference type="PATRIC" id="fig|1286635.3.peg.39"/>
<dbReference type="Proteomes" id="UP000014216">
    <property type="component" value="Unassembled WGS sequence"/>
</dbReference>
<name>S0G0J0_9BACT</name>
<proteinExistence type="predicted"/>
<evidence type="ECO:0000313" key="2">
    <source>
        <dbReference type="EMBL" id="EMS80903.1"/>
    </source>
</evidence>
<organism evidence="2 3">
    <name type="scientific">Desulfotignum phosphitoxidans DSM 13687</name>
    <dbReference type="NCBI Taxonomy" id="1286635"/>
    <lineage>
        <taxon>Bacteria</taxon>
        <taxon>Pseudomonadati</taxon>
        <taxon>Thermodesulfobacteriota</taxon>
        <taxon>Desulfobacteria</taxon>
        <taxon>Desulfobacterales</taxon>
        <taxon>Desulfobacteraceae</taxon>
        <taxon>Desulfotignum</taxon>
    </lineage>
</organism>
<dbReference type="InterPro" id="IPR008407">
    <property type="entry name" value="Brnchd-chn_aa_trnsp_AzlD"/>
</dbReference>
<feature type="transmembrane region" description="Helical" evidence="1">
    <location>
        <begin position="39"/>
        <end position="59"/>
    </location>
</feature>
<keyword evidence="1" id="KW-0812">Transmembrane</keyword>
<evidence type="ECO:0000256" key="1">
    <source>
        <dbReference type="SAM" id="Phobius"/>
    </source>
</evidence>